<proteinExistence type="predicted"/>
<dbReference type="AlphaFoldDB" id="A0A931AIE4"/>
<evidence type="ECO:0000313" key="2">
    <source>
        <dbReference type="EMBL" id="MBF8193226.1"/>
    </source>
</evidence>
<accession>A0A931AIE4</accession>
<evidence type="ECO:0000256" key="1">
    <source>
        <dbReference type="SAM" id="SignalP"/>
    </source>
</evidence>
<sequence length="164" mass="16727">MEVFRKFMHAAIVGSALAVVAACGGGGDSDGGLPGADSGGEGSGSSESCKFLTEEEVAEVIGPSDGGQHDYAFGGCVWTASSANGGINEAVFAAVLPKAHYESLAEIGEPVSGLVDGATYAELHGELWFPCRAGDYCGIKVRTADSDGRQEIALRLAKALQSRV</sequence>
<evidence type="ECO:0008006" key="4">
    <source>
        <dbReference type="Google" id="ProtNLM"/>
    </source>
</evidence>
<organism evidence="2 3">
    <name type="scientific">Nonomuraea cypriaca</name>
    <dbReference type="NCBI Taxonomy" id="1187855"/>
    <lineage>
        <taxon>Bacteria</taxon>
        <taxon>Bacillati</taxon>
        <taxon>Actinomycetota</taxon>
        <taxon>Actinomycetes</taxon>
        <taxon>Streptosporangiales</taxon>
        <taxon>Streptosporangiaceae</taxon>
        <taxon>Nonomuraea</taxon>
    </lineage>
</organism>
<name>A0A931AIE4_9ACTN</name>
<dbReference type="RefSeq" id="WP_195902100.1">
    <property type="nucleotide sequence ID" value="NZ_JADOGI010000266.1"/>
</dbReference>
<dbReference type="Proteomes" id="UP000605361">
    <property type="component" value="Unassembled WGS sequence"/>
</dbReference>
<keyword evidence="1" id="KW-0732">Signal</keyword>
<dbReference type="EMBL" id="JADOGI010000266">
    <property type="protein sequence ID" value="MBF8193226.1"/>
    <property type="molecule type" value="Genomic_DNA"/>
</dbReference>
<comment type="caution">
    <text evidence="2">The sequence shown here is derived from an EMBL/GenBank/DDBJ whole genome shotgun (WGS) entry which is preliminary data.</text>
</comment>
<gene>
    <name evidence="2" type="ORF">ITP53_47670</name>
</gene>
<reference evidence="2" key="1">
    <citation type="submission" date="2020-11" db="EMBL/GenBank/DDBJ databases">
        <title>Whole-genome analyses of Nonomuraea sp. K274.</title>
        <authorList>
            <person name="Veyisoglu A."/>
        </authorList>
    </citation>
    <scope>NUCLEOTIDE SEQUENCE</scope>
    <source>
        <strain evidence="2">K274</strain>
    </source>
</reference>
<dbReference type="PROSITE" id="PS51257">
    <property type="entry name" value="PROKAR_LIPOPROTEIN"/>
    <property type="match status" value="1"/>
</dbReference>
<feature type="chain" id="PRO_5038779357" description="DUF3558 domain-containing protein" evidence="1">
    <location>
        <begin position="22"/>
        <end position="164"/>
    </location>
</feature>
<keyword evidence="3" id="KW-1185">Reference proteome</keyword>
<protein>
    <recommendedName>
        <fullName evidence="4">DUF3558 domain-containing protein</fullName>
    </recommendedName>
</protein>
<evidence type="ECO:0000313" key="3">
    <source>
        <dbReference type="Proteomes" id="UP000605361"/>
    </source>
</evidence>
<feature type="signal peptide" evidence="1">
    <location>
        <begin position="1"/>
        <end position="21"/>
    </location>
</feature>